<comment type="caution">
    <text evidence="5">The sequence shown here is derived from an EMBL/GenBank/DDBJ whole genome shotgun (WGS) entry which is preliminary data.</text>
</comment>
<accession>A0A200QLW5</accession>
<evidence type="ECO:0000313" key="5">
    <source>
        <dbReference type="EMBL" id="OVA11470.1"/>
    </source>
</evidence>
<dbReference type="Pfam" id="PF05911">
    <property type="entry name" value="FPP"/>
    <property type="match status" value="4"/>
</dbReference>
<gene>
    <name evidence="5" type="ORF">BVC80_8571g8</name>
</gene>
<dbReference type="InParanoid" id="A0A200QLW5"/>
<dbReference type="STRING" id="56857.A0A200QLW5"/>
<feature type="compositionally biased region" description="Basic and acidic residues" evidence="4">
    <location>
        <begin position="29"/>
        <end position="39"/>
    </location>
</feature>
<sequence length="707" mass="77952">MDRRSWLWRRKSSEKSPGETESSGSISSHSERYSDDQEQSKASPVHNNQSPEVTSKSAVSGEEVNDNMKNLTDKLSAALLNISAKEDLVKQHAKVAEEAVSGWEKAENEVVVLKQQLDAAAQKNSALEDRVGHLDGALKECVRQLRQAREEQEQKFHEAVVKKTHEWESTKFELESQLTELQAKVEAAKAEPDASIIDPDLDLHPKLEAAEKENSTLKLELLARAEELEIKTLERDLSVQAAETASKQHLESIKKVAKLEADCRRLRAAARKANNNDQKSSAIASSSSIYVESFTDSQSDSGERLLAVETDPPRKMNNKNSVELNECEPSCSDSWASALIAELDQFKKNDKAVAGRNLATASSLDISLMDDFLEMERLAALPETESITKIGAVSDQHYDGGHDHDQSKADLEAMIQRTAELEEKLERMEVEKSGLEMALAESQDRLETSQDQLRKAEEKLVEVQKELDLATKSKQATEVEMESVNAKSEATESQLLAMDAEVRTLRAKVDSLETEIEDERALSAEMVTKCRSLEDELSKRRHEAERRRATNSNGELKIKQEKELAVAAGKLAECQKTIASLGQQLKSLATLEDFMIDLAEKPLDVSVVGGSTPIPNKSGGEYWRLHSNDAYFPKTDAAHLSKAFLAADDGSGPSMNMNGNNGESPPSSSSSSSASSVNHSVNSEKSRNGFSKLFSRSKSGIRIENNS</sequence>
<evidence type="ECO:0000256" key="3">
    <source>
        <dbReference type="SAM" id="Coils"/>
    </source>
</evidence>
<dbReference type="InterPro" id="IPR008587">
    <property type="entry name" value="FPP_plant"/>
</dbReference>
<keyword evidence="6" id="KW-1185">Reference proteome</keyword>
<organism evidence="5 6">
    <name type="scientific">Macleaya cordata</name>
    <name type="common">Five-seeded plume-poppy</name>
    <name type="synonym">Bocconia cordata</name>
    <dbReference type="NCBI Taxonomy" id="56857"/>
    <lineage>
        <taxon>Eukaryota</taxon>
        <taxon>Viridiplantae</taxon>
        <taxon>Streptophyta</taxon>
        <taxon>Embryophyta</taxon>
        <taxon>Tracheophyta</taxon>
        <taxon>Spermatophyta</taxon>
        <taxon>Magnoliopsida</taxon>
        <taxon>Ranunculales</taxon>
        <taxon>Papaveraceae</taxon>
        <taxon>Papaveroideae</taxon>
        <taxon>Macleaya</taxon>
    </lineage>
</organism>
<dbReference type="EMBL" id="MVGT01001692">
    <property type="protein sequence ID" value="OVA11470.1"/>
    <property type="molecule type" value="Genomic_DNA"/>
</dbReference>
<feature type="compositionally biased region" description="Low complexity" evidence="4">
    <location>
        <begin position="651"/>
        <end position="681"/>
    </location>
</feature>
<name>A0A200QLW5_MACCD</name>
<evidence type="ECO:0000256" key="1">
    <source>
        <dbReference type="ARBA" id="ARBA00005921"/>
    </source>
</evidence>
<proteinExistence type="inferred from homology"/>
<evidence type="ECO:0000256" key="2">
    <source>
        <dbReference type="ARBA" id="ARBA00023054"/>
    </source>
</evidence>
<feature type="coiled-coil region" evidence="3">
    <location>
        <begin position="404"/>
        <end position="522"/>
    </location>
</feature>
<feature type="region of interest" description="Disordered" evidence="4">
    <location>
        <begin position="651"/>
        <end position="707"/>
    </location>
</feature>
<dbReference type="PANTHER" id="PTHR31580:SF49">
    <property type="entry name" value="FILAMENT-LIKE PLANT PROTEIN 3"/>
    <property type="match status" value="1"/>
</dbReference>
<feature type="compositionally biased region" description="Polar residues" evidence="4">
    <location>
        <begin position="40"/>
        <end position="58"/>
    </location>
</feature>
<feature type="compositionally biased region" description="Basic and acidic residues" evidence="4">
    <location>
        <begin position="1"/>
        <end position="18"/>
    </location>
</feature>
<feature type="region of interest" description="Disordered" evidence="4">
    <location>
        <begin position="1"/>
        <end position="67"/>
    </location>
</feature>
<dbReference type="PANTHER" id="PTHR31580">
    <property type="entry name" value="FILAMENT-LIKE PLANT PROTEIN 4"/>
    <property type="match status" value="1"/>
</dbReference>
<comment type="similarity">
    <text evidence="1">Belongs to the FPP family.</text>
</comment>
<keyword evidence="2 3" id="KW-0175">Coiled coil</keyword>
<feature type="coiled-coil region" evidence="3">
    <location>
        <begin position="103"/>
        <end position="276"/>
    </location>
</feature>
<reference evidence="5 6" key="1">
    <citation type="journal article" date="2017" name="Mol. Plant">
        <title>The Genome of Medicinal Plant Macleaya cordata Provides New Insights into Benzylisoquinoline Alkaloids Metabolism.</title>
        <authorList>
            <person name="Liu X."/>
            <person name="Liu Y."/>
            <person name="Huang P."/>
            <person name="Ma Y."/>
            <person name="Qing Z."/>
            <person name="Tang Q."/>
            <person name="Cao H."/>
            <person name="Cheng P."/>
            <person name="Zheng Y."/>
            <person name="Yuan Z."/>
            <person name="Zhou Y."/>
            <person name="Liu J."/>
            <person name="Tang Z."/>
            <person name="Zhuo Y."/>
            <person name="Zhang Y."/>
            <person name="Yu L."/>
            <person name="Huang J."/>
            <person name="Yang P."/>
            <person name="Peng Q."/>
            <person name="Zhang J."/>
            <person name="Jiang W."/>
            <person name="Zhang Z."/>
            <person name="Lin K."/>
            <person name="Ro D.K."/>
            <person name="Chen X."/>
            <person name="Xiong X."/>
            <person name="Shang Y."/>
            <person name="Huang S."/>
            <person name="Zeng J."/>
        </authorList>
    </citation>
    <scope>NUCLEOTIDE SEQUENCE [LARGE SCALE GENOMIC DNA]</scope>
    <source>
        <strain evidence="6">cv. BLH2017</strain>
        <tissue evidence="5">Root</tissue>
    </source>
</reference>
<evidence type="ECO:0000313" key="6">
    <source>
        <dbReference type="Proteomes" id="UP000195402"/>
    </source>
</evidence>
<dbReference type="AlphaFoldDB" id="A0A200QLW5"/>
<protein>
    <submittedName>
        <fullName evidence="5">Filament-like plant protein</fullName>
    </submittedName>
</protein>
<dbReference type="Gene3D" id="1.10.287.1490">
    <property type="match status" value="1"/>
</dbReference>
<feature type="compositionally biased region" description="Polar residues" evidence="4">
    <location>
        <begin position="694"/>
        <end position="707"/>
    </location>
</feature>
<dbReference type="Proteomes" id="UP000195402">
    <property type="component" value="Unassembled WGS sequence"/>
</dbReference>
<feature type="compositionally biased region" description="Low complexity" evidence="4">
    <location>
        <begin position="19"/>
        <end position="28"/>
    </location>
</feature>
<dbReference type="SUPFAM" id="SSF57997">
    <property type="entry name" value="Tropomyosin"/>
    <property type="match status" value="1"/>
</dbReference>
<evidence type="ECO:0000256" key="4">
    <source>
        <dbReference type="SAM" id="MobiDB-lite"/>
    </source>
</evidence>
<dbReference type="FunCoup" id="A0A200QLW5">
    <property type="interactions" value="239"/>
</dbReference>
<dbReference type="OMA" id="PMESTCE"/>
<dbReference type="OrthoDB" id="128924at2759"/>